<evidence type="ECO:0000256" key="4">
    <source>
        <dbReference type="ARBA" id="ARBA00022801"/>
    </source>
</evidence>
<keyword evidence="3 11" id="KW-0227">DNA damage</keyword>
<feature type="compositionally biased region" description="Basic and acidic residues" evidence="12">
    <location>
        <begin position="235"/>
        <end position="250"/>
    </location>
</feature>
<name>A0ABQ2YNB5_9GAMM</name>
<comment type="caution">
    <text evidence="15">The sequence shown here is derived from an EMBL/GenBank/DDBJ whole genome shotgun (WGS) entry which is preliminary data.</text>
</comment>
<keyword evidence="6 11" id="KW-0269">Exonuclease</keyword>
<evidence type="ECO:0000256" key="2">
    <source>
        <dbReference type="ARBA" id="ARBA00022741"/>
    </source>
</evidence>
<keyword evidence="16" id="KW-1185">Reference proteome</keyword>
<dbReference type="Pfam" id="PF21185">
    <property type="entry name" value="RecD_N"/>
    <property type="match status" value="1"/>
</dbReference>
<evidence type="ECO:0000256" key="5">
    <source>
        <dbReference type="ARBA" id="ARBA00022806"/>
    </source>
</evidence>
<feature type="domain" description="RecBCD enzyme subunit RecD N-terminal" evidence="14">
    <location>
        <begin position="29"/>
        <end position="135"/>
    </location>
</feature>
<keyword evidence="10 11" id="KW-0413">Isomerase</keyword>
<keyword evidence="4 11" id="KW-0378">Hydrolase</keyword>
<evidence type="ECO:0000256" key="3">
    <source>
        <dbReference type="ARBA" id="ARBA00022763"/>
    </source>
</evidence>
<sequence>MTPATTQDARIARSDPAALLALLDQWVARGWLRALDRAFVAFLHREVPDAPAPLLLAAALASHQLGRGHVCLDLAHTLDAPDLALSLPPEGDDGSEAPPLPSQVLDGLTLAEWQTALAHPELVANSPGNTPLVAIDHTNGTRLYLRRYWQYEQDIRQQIAARLTDATDATCRSDRGRDGADRRPDDTTAQPSGNAPEETTAPCRSGRGRDGANRRLDNAAAPPSGNAPEGTPDTCRSDRGRDGAARRPDDATAPPSGNAPEGTPDTCRSDRGRDGAGRRPDNTTALATILGTLFPASDKTPYDWQKTACALASRSRFAVITGGPGTGKTTTVVKLLALLQTLALSESERPLRIRLAAPTGKAAARLNESIAGQVDGLKLEGVSDSPEALKQAIPTEVTTLHRLLGSRPDTRHFRHHAGNPLPLDVLVVDEASMVDVEMMASVLTALPSRARLILLGDKDQLASVEAGSVLGDLCARADGGHYTPDTAEWLQAATGQTLPEGVIDPNGQPLDQAIAMLRISHRFDASSGIGQLASAVNADQPDNEKRQAVQRILDHGYADLAHLRLRTAKHGNASDNALETLVVNGNPQGFLNAGQGRTLKGQPLLPPTGYRHYLETLHDQRPPLDAPQEAFDRWAQAVLEAHGNFQLLCALRRGPWGIEGLNERIRQALERHGLIDSKEGKRLWYLGRPVLVTKNDYGLGLMNGDIGITLALPHPHEPGRSVLRVAFPTGDKDKPIKWVLPSRLQAVETVYAMTVHKSQGSEFIHTALLLPDAPNPILTRELVYTGITRARHWFTLVESVRGILQEAMQRRVLRVSGLGRLK</sequence>
<dbReference type="InterPro" id="IPR041851">
    <property type="entry name" value="RecD_N_sf"/>
</dbReference>
<comment type="catalytic activity">
    <reaction evidence="11">
        <text>ATP + H2O = ADP + phosphate + H(+)</text>
        <dbReference type="Rhea" id="RHEA:13065"/>
        <dbReference type="ChEBI" id="CHEBI:15377"/>
        <dbReference type="ChEBI" id="CHEBI:15378"/>
        <dbReference type="ChEBI" id="CHEBI:30616"/>
        <dbReference type="ChEBI" id="CHEBI:43474"/>
        <dbReference type="ChEBI" id="CHEBI:456216"/>
        <dbReference type="EC" id="5.6.2.3"/>
    </reaction>
</comment>
<feature type="binding site" evidence="11">
    <location>
        <begin position="322"/>
        <end position="329"/>
    </location>
    <ligand>
        <name>ATP</name>
        <dbReference type="ChEBI" id="CHEBI:30616"/>
    </ligand>
</feature>
<comment type="subunit">
    <text evidence="11">Heterotrimer of RecB, RecC and RecD. All subunits contribute to DNA-binding.</text>
</comment>
<dbReference type="Proteomes" id="UP000653056">
    <property type="component" value="Unassembled WGS sequence"/>
</dbReference>
<dbReference type="InterPro" id="IPR006344">
    <property type="entry name" value="RecD"/>
</dbReference>
<evidence type="ECO:0000256" key="8">
    <source>
        <dbReference type="ARBA" id="ARBA00023125"/>
    </source>
</evidence>
<feature type="compositionally biased region" description="Basic and acidic residues" evidence="12">
    <location>
        <begin position="267"/>
        <end position="281"/>
    </location>
</feature>
<evidence type="ECO:0000256" key="6">
    <source>
        <dbReference type="ARBA" id="ARBA00022839"/>
    </source>
</evidence>
<dbReference type="RefSeq" id="WP_189467829.1">
    <property type="nucleotide sequence ID" value="NZ_BMXS01000005.1"/>
</dbReference>
<dbReference type="PANTHER" id="PTHR43788:SF6">
    <property type="entry name" value="DNA HELICASE B"/>
    <property type="match status" value="1"/>
</dbReference>
<comment type="function">
    <text evidence="11">A helicase/nuclease that prepares dsDNA breaks (DSB) for recombinational DNA repair. Binds to DSBs and unwinds DNA via a highly rapid and processive ATP-dependent bidirectional helicase activity. Unwinds dsDNA until it encounters a Chi (crossover hotspot instigator) sequence from the 3' direction. Cuts ssDNA a few nucleotides 3' to the Chi site. The properties and activities of the enzyme are changed at Chi. The Chi-altered holoenzyme produces a long 3'-ssDNA overhang and facilitates RecA-binding to the ssDNA for homologous DNA recombination and repair. Holoenzyme degrades any linearized DNA that is unable to undergo homologous recombination. In the holoenzyme this subunit has ssDNA-dependent ATPase and 5'-3' helicase activity. When added to pre-assembled RecBC greatly stimulates nuclease activity and augments holoenzyme processivity. Negatively regulates the RecA-loading ability of RecBCD.</text>
</comment>
<dbReference type="InterPro" id="IPR027785">
    <property type="entry name" value="UvrD-like_helicase_C"/>
</dbReference>
<organism evidence="15 16">
    <name type="scientific">Litchfieldella qijiaojingensis</name>
    <dbReference type="NCBI Taxonomy" id="980347"/>
    <lineage>
        <taxon>Bacteria</taxon>
        <taxon>Pseudomonadati</taxon>
        <taxon>Pseudomonadota</taxon>
        <taxon>Gammaproteobacteria</taxon>
        <taxon>Oceanospirillales</taxon>
        <taxon>Halomonadaceae</taxon>
        <taxon>Litchfieldella</taxon>
    </lineage>
</organism>
<dbReference type="HAMAP" id="MF_01487">
    <property type="entry name" value="RecD"/>
    <property type="match status" value="1"/>
</dbReference>
<dbReference type="CDD" id="cd18809">
    <property type="entry name" value="SF1_C_RecD"/>
    <property type="match status" value="1"/>
</dbReference>
<evidence type="ECO:0000256" key="10">
    <source>
        <dbReference type="ARBA" id="ARBA00023235"/>
    </source>
</evidence>
<keyword evidence="9 11" id="KW-0234">DNA repair</keyword>
<evidence type="ECO:0000256" key="7">
    <source>
        <dbReference type="ARBA" id="ARBA00022840"/>
    </source>
</evidence>
<dbReference type="NCBIfam" id="TIGR01447">
    <property type="entry name" value="recD"/>
    <property type="match status" value="1"/>
</dbReference>
<protein>
    <recommendedName>
        <fullName evidence="11">RecBCD enzyme subunit RecD</fullName>
        <ecNumber evidence="11">5.6.2.3</ecNumber>
    </recommendedName>
    <alternativeName>
        <fullName evidence="11">DNA 5'-3' helicase subunit RecD</fullName>
    </alternativeName>
    <alternativeName>
        <fullName evidence="11">Exonuclease V subunit RecD</fullName>
        <shortName evidence="11">ExoV subunit RecD</shortName>
    </alternativeName>
    <alternativeName>
        <fullName evidence="11">Helicase/nuclease RecBCD subunit RecD</fullName>
    </alternativeName>
</protein>
<evidence type="ECO:0000256" key="12">
    <source>
        <dbReference type="SAM" id="MobiDB-lite"/>
    </source>
</evidence>
<keyword evidence="2 11" id="KW-0547">Nucleotide-binding</keyword>
<evidence type="ECO:0000259" key="13">
    <source>
        <dbReference type="Pfam" id="PF13538"/>
    </source>
</evidence>
<keyword evidence="8 11" id="KW-0238">DNA-binding</keyword>
<dbReference type="CDD" id="cd17933">
    <property type="entry name" value="DEXSc_RecD-like"/>
    <property type="match status" value="1"/>
</dbReference>
<dbReference type="Gene3D" id="3.40.50.300">
    <property type="entry name" value="P-loop containing nucleotide triphosphate hydrolases"/>
    <property type="match status" value="3"/>
</dbReference>
<dbReference type="Gene3D" id="1.10.10.1020">
    <property type="entry name" value="RecBCD complex, subunit RecD, N-terminal domain"/>
    <property type="match status" value="1"/>
</dbReference>
<evidence type="ECO:0000313" key="16">
    <source>
        <dbReference type="Proteomes" id="UP000653056"/>
    </source>
</evidence>
<evidence type="ECO:0000256" key="9">
    <source>
        <dbReference type="ARBA" id="ARBA00023204"/>
    </source>
</evidence>
<keyword evidence="1 11" id="KW-0540">Nuclease</keyword>
<dbReference type="EC" id="5.6.2.3" evidence="11"/>
<evidence type="ECO:0000256" key="1">
    <source>
        <dbReference type="ARBA" id="ARBA00022722"/>
    </source>
</evidence>
<dbReference type="InterPro" id="IPR050534">
    <property type="entry name" value="Coronavir_polyprotein_1ab"/>
</dbReference>
<evidence type="ECO:0000313" key="15">
    <source>
        <dbReference type="EMBL" id="GGX88781.1"/>
    </source>
</evidence>
<feature type="compositionally biased region" description="Basic and acidic residues" evidence="12">
    <location>
        <begin position="207"/>
        <end position="217"/>
    </location>
</feature>
<keyword evidence="5 11" id="KW-0347">Helicase</keyword>
<keyword evidence="7 11" id="KW-0067">ATP-binding</keyword>
<dbReference type="InterPro" id="IPR027417">
    <property type="entry name" value="P-loop_NTPase"/>
</dbReference>
<dbReference type="Pfam" id="PF13538">
    <property type="entry name" value="UvrD_C_2"/>
    <property type="match status" value="1"/>
</dbReference>
<feature type="compositionally biased region" description="Basic and acidic residues" evidence="12">
    <location>
        <begin position="171"/>
        <end position="186"/>
    </location>
</feature>
<dbReference type="Pfam" id="PF13245">
    <property type="entry name" value="AAA_19"/>
    <property type="match status" value="1"/>
</dbReference>
<evidence type="ECO:0000256" key="11">
    <source>
        <dbReference type="HAMAP-Rule" id="MF_01487"/>
    </source>
</evidence>
<feature type="domain" description="UvrD-like helicase C-terminal" evidence="13">
    <location>
        <begin position="750"/>
        <end position="797"/>
    </location>
</feature>
<feature type="region of interest" description="Disordered" evidence="12">
    <location>
        <begin position="170"/>
        <end position="282"/>
    </location>
</feature>
<dbReference type="EMBL" id="BMXS01000005">
    <property type="protein sequence ID" value="GGX88781.1"/>
    <property type="molecule type" value="Genomic_DNA"/>
</dbReference>
<reference evidence="16" key="1">
    <citation type="journal article" date="2019" name="Int. J. Syst. Evol. Microbiol.">
        <title>The Global Catalogue of Microorganisms (GCM) 10K type strain sequencing project: providing services to taxonomists for standard genome sequencing and annotation.</title>
        <authorList>
            <consortium name="The Broad Institute Genomics Platform"/>
            <consortium name="The Broad Institute Genome Sequencing Center for Infectious Disease"/>
            <person name="Wu L."/>
            <person name="Ma J."/>
        </authorList>
    </citation>
    <scope>NUCLEOTIDE SEQUENCE [LARGE SCALE GENOMIC DNA]</scope>
    <source>
        <strain evidence="16">KCTC 22228</strain>
    </source>
</reference>
<dbReference type="PANTHER" id="PTHR43788">
    <property type="entry name" value="DNA2/NAM7 HELICASE FAMILY MEMBER"/>
    <property type="match status" value="1"/>
</dbReference>
<proteinExistence type="inferred from homology"/>
<accession>A0ABQ2YNB5</accession>
<dbReference type="InterPro" id="IPR049550">
    <property type="entry name" value="RecD_N"/>
</dbReference>
<comment type="similarity">
    <text evidence="11">Belongs to the RecD family.</text>
</comment>
<gene>
    <name evidence="11" type="primary">recD</name>
    <name evidence="15" type="ORF">GCM10007160_15350</name>
</gene>
<evidence type="ECO:0000259" key="14">
    <source>
        <dbReference type="Pfam" id="PF21185"/>
    </source>
</evidence>
<comment type="miscellaneous">
    <text evidence="11">In the RecBCD complex, RecB has a slow 3'-5' helicase, an exonuclease activity and loads RecA onto ssDNA, RecD has a fast 5'-3' helicase activity, while RecC stimulates the ATPase and processivity of the RecB helicase and contributes to recognition of the Chi site.</text>
</comment>
<dbReference type="SUPFAM" id="SSF52540">
    <property type="entry name" value="P-loop containing nucleoside triphosphate hydrolases"/>
    <property type="match status" value="1"/>
</dbReference>